<evidence type="ECO:0000256" key="1">
    <source>
        <dbReference type="ARBA" id="ARBA00000085"/>
    </source>
</evidence>
<dbReference type="InterPro" id="IPR005467">
    <property type="entry name" value="His_kinase_dom"/>
</dbReference>
<dbReference type="Proteomes" id="UP000019666">
    <property type="component" value="Unassembled WGS sequence"/>
</dbReference>
<dbReference type="Pfam" id="PF08447">
    <property type="entry name" value="PAS_3"/>
    <property type="match status" value="2"/>
</dbReference>
<dbReference type="Gene3D" id="1.10.287.130">
    <property type="match status" value="1"/>
</dbReference>
<dbReference type="SMART" id="SM00387">
    <property type="entry name" value="HATPase_c"/>
    <property type="match status" value="1"/>
</dbReference>
<dbReference type="Pfam" id="PF00512">
    <property type="entry name" value="HisKA"/>
    <property type="match status" value="1"/>
</dbReference>
<sequence>MKAGGPGIDAGASRQVGRSVHAAAIPFGRPRRKDGTLRASGSARLMEALSPILDGPARSPVARMVADLDWASTPLGAPEGWPVPLRTLLGVMMGSNQPMFVAWGPKGTLLYNDPYVEVLAGKHPAALGCPLLDVWHEIRDDLAPIVERVLGGEPVQMDDIRFTLERRGYAEEAHFAFSYTPVRDEGGSVAGFFCACRETTGQVLAERGLRDSERRLRSVLDGMDEAFGLLDRDFRILTFNQAAMALESRPLEEILGRCHWEVYPGSEGSELGRLYRRAMDERVPVELEHRYVWPDGTPRWLDMRAYPVPEGLAVFWRDITARKEAEARLRASEARAREEAERVQLALDSGAILGTWEWDIPADRFTAGEIFARSFGLDPEACRTGLPIGRVVETVHPEDLPDLVATIGRAVAEGGLSVRQYRVGRADGLYYWVEAAGRVDLGPDGKPLRFQGVLIDAEPRRAAEAERDRAMRLLKAFVEAVPGVVYAKDREGRMLVGNRGTSELIGKPPEEYLGLTDAEFLEDEAQARAVMETDRRIMDSGQAEQVEEEVRLADGTPAVWLSTKAPMRDAEGRVVGLIGSSVDITARKAAEAALRESEERFRFALDAAGGIGTWDWDVARDLVHTSEHFARTYGIDPGRARAGLPVEDYVGGIHPDDRAEVARLIGEALATGGEYRAEYRILDGDGEVHWVVARGRCLTDDAGRPVRFPGVTFDITDRKAVEARALESESRLRAVLEAVPVGLVFADARGWITGGNARVEGILGHSILHSRGVEDYGRWISFHPDGRQVEGREYPLARALAGEERPELEVSYQRGDGRRAWVRFIASAVRDADGAVTGGVVASLDMDRERRAEEELRHLNETLERRVAEAIAERERAEEALRQAQKMEAVGQLTGGIAHDFNNMLAAVMGSLDLLGRRIGEEDARARRYVGAAMEGARRAATLTQRLLAFSRQQPLRPEPIDANRLVQGMSDLLRRSLGAGVKLETVLAGGLWRTSADPNQLENVILNLALNARDAMPEGGRLTIETVNAHLDSRYSARHLGVPAGQYVQIAVTDTGHGMTPEVMARAFDPFYTTKPVGQGTGLGLSQVYGFVRQSGGHVKLYSEPGQGTTVKIYLPRLPGPHPEEPPGERREDLPLGEAQEVVLVVEDEAVVRQFTVDALGELGYRVLAAESAGAALRLLDAHPEVQLLFTDVVMPDMDGRRLADEALRRRPDLRVLFTTGYSRNAVVHNGVLDPGVHLIGKPFTVEALAAKLREVLDGMPAQA</sequence>
<dbReference type="PANTHER" id="PTHR43304">
    <property type="entry name" value="PHYTOCHROME-LIKE PROTEIN CPH1"/>
    <property type="match status" value="1"/>
</dbReference>
<feature type="domain" description="PAS" evidence="10">
    <location>
        <begin position="212"/>
        <end position="282"/>
    </location>
</feature>
<feature type="domain" description="PAC" evidence="11">
    <location>
        <begin position="544"/>
        <end position="596"/>
    </location>
</feature>
<dbReference type="Gene3D" id="3.30.450.20">
    <property type="entry name" value="PAS domain"/>
    <property type="match status" value="6"/>
</dbReference>
<evidence type="ECO:0000259" key="9">
    <source>
        <dbReference type="PROSITE" id="PS50110"/>
    </source>
</evidence>
<dbReference type="EC" id="2.7.13.3" evidence="2"/>
<dbReference type="InterPro" id="IPR052162">
    <property type="entry name" value="Sensor_kinase/Photoreceptor"/>
</dbReference>
<feature type="domain" description="Histidine kinase" evidence="8">
    <location>
        <begin position="896"/>
        <end position="1120"/>
    </location>
</feature>
<keyword evidence="4" id="KW-0808">Transferase</keyword>
<gene>
    <name evidence="12" type="ORF">Rumeso_03247</name>
</gene>
<dbReference type="Gene3D" id="3.40.50.2300">
    <property type="match status" value="1"/>
</dbReference>
<dbReference type="NCBIfam" id="TIGR00229">
    <property type="entry name" value="sensory_box"/>
    <property type="match status" value="4"/>
</dbReference>
<evidence type="ECO:0000313" key="13">
    <source>
        <dbReference type="Proteomes" id="UP000019666"/>
    </source>
</evidence>
<dbReference type="PROSITE" id="PS50113">
    <property type="entry name" value="PAC"/>
    <property type="match status" value="3"/>
</dbReference>
<dbReference type="AlphaFoldDB" id="A0A017HLC0"/>
<comment type="caution">
    <text evidence="12">The sequence shown here is derived from an EMBL/GenBank/DDBJ whole genome shotgun (WGS) entry which is preliminary data.</text>
</comment>
<dbReference type="Pfam" id="PF08448">
    <property type="entry name" value="PAS_4"/>
    <property type="match status" value="4"/>
</dbReference>
<evidence type="ECO:0000256" key="4">
    <source>
        <dbReference type="ARBA" id="ARBA00022679"/>
    </source>
</evidence>
<dbReference type="STRING" id="442562.Rumeso_03247"/>
<feature type="domain" description="Response regulatory" evidence="9">
    <location>
        <begin position="1143"/>
        <end position="1258"/>
    </location>
</feature>
<keyword evidence="13" id="KW-1185">Reference proteome</keyword>
<dbReference type="PRINTS" id="PR00344">
    <property type="entry name" value="BCTRLSENSOR"/>
</dbReference>
<dbReference type="CDD" id="cd16919">
    <property type="entry name" value="HATPase_CckA-like"/>
    <property type="match status" value="1"/>
</dbReference>
<dbReference type="InterPro" id="IPR000014">
    <property type="entry name" value="PAS"/>
</dbReference>
<dbReference type="CDD" id="cd00130">
    <property type="entry name" value="PAS"/>
    <property type="match status" value="6"/>
</dbReference>
<dbReference type="EMBL" id="AOSK01000091">
    <property type="protein sequence ID" value="EYD75151.1"/>
    <property type="molecule type" value="Genomic_DNA"/>
</dbReference>
<dbReference type="SUPFAM" id="SSF52172">
    <property type="entry name" value="CheY-like"/>
    <property type="match status" value="1"/>
</dbReference>
<dbReference type="PATRIC" id="fig|442562.3.peg.3193"/>
<reference evidence="12 13" key="1">
    <citation type="submission" date="2013-02" db="EMBL/GenBank/DDBJ databases">
        <authorList>
            <person name="Fiebig A."/>
            <person name="Goeker M."/>
            <person name="Klenk H.-P.P."/>
        </authorList>
    </citation>
    <scope>NUCLEOTIDE SEQUENCE [LARGE SCALE GENOMIC DNA]</scope>
    <source>
        <strain evidence="12 13">DSM 19309</strain>
    </source>
</reference>
<feature type="domain" description="PAS" evidence="10">
    <location>
        <begin position="728"/>
        <end position="766"/>
    </location>
</feature>
<proteinExistence type="predicted"/>
<dbReference type="HOGENOM" id="CLU_000445_114_51_5"/>
<keyword evidence="5" id="KW-0418">Kinase</keyword>
<dbReference type="SMART" id="SM00448">
    <property type="entry name" value="REC"/>
    <property type="match status" value="1"/>
</dbReference>
<dbReference type="GO" id="GO:0000155">
    <property type="term" value="F:phosphorelay sensor kinase activity"/>
    <property type="evidence" value="ECO:0007669"/>
    <property type="project" value="InterPro"/>
</dbReference>
<dbReference type="CDD" id="cd00082">
    <property type="entry name" value="HisKA"/>
    <property type="match status" value="1"/>
</dbReference>
<evidence type="ECO:0000256" key="7">
    <source>
        <dbReference type="SAM" id="Coils"/>
    </source>
</evidence>
<dbReference type="InterPro" id="IPR036890">
    <property type="entry name" value="HATPase_C_sf"/>
</dbReference>
<comment type="catalytic activity">
    <reaction evidence="1">
        <text>ATP + protein L-histidine = ADP + protein N-phospho-L-histidine.</text>
        <dbReference type="EC" id="2.7.13.3"/>
    </reaction>
</comment>
<dbReference type="SMART" id="SM00086">
    <property type="entry name" value="PAC"/>
    <property type="match status" value="6"/>
</dbReference>
<dbReference type="SMART" id="SM00091">
    <property type="entry name" value="PAS"/>
    <property type="match status" value="5"/>
</dbReference>
<dbReference type="InterPro" id="IPR036097">
    <property type="entry name" value="HisK_dim/P_sf"/>
</dbReference>
<protein>
    <recommendedName>
        <fullName evidence="2">histidine kinase</fullName>
        <ecNumber evidence="2">2.7.13.3</ecNumber>
    </recommendedName>
</protein>
<feature type="domain" description="PAC" evidence="11">
    <location>
        <begin position="806"/>
        <end position="858"/>
    </location>
</feature>
<feature type="domain" description="PAC" evidence="11">
    <location>
        <begin position="675"/>
        <end position="727"/>
    </location>
</feature>
<dbReference type="InterPro" id="IPR011006">
    <property type="entry name" value="CheY-like_superfamily"/>
</dbReference>
<evidence type="ECO:0000256" key="3">
    <source>
        <dbReference type="ARBA" id="ARBA00022553"/>
    </source>
</evidence>
<evidence type="ECO:0000259" key="8">
    <source>
        <dbReference type="PROSITE" id="PS50109"/>
    </source>
</evidence>
<dbReference type="InterPro" id="IPR001789">
    <property type="entry name" value="Sig_transdc_resp-reg_receiver"/>
</dbReference>
<dbReference type="InterPro" id="IPR003661">
    <property type="entry name" value="HisK_dim/P_dom"/>
</dbReference>
<keyword evidence="7" id="KW-0175">Coiled coil</keyword>
<dbReference type="Gene3D" id="3.30.565.10">
    <property type="entry name" value="Histidine kinase-like ATPase, C-terminal domain"/>
    <property type="match status" value="1"/>
</dbReference>
<dbReference type="PANTHER" id="PTHR43304:SF1">
    <property type="entry name" value="PAC DOMAIN-CONTAINING PROTEIN"/>
    <property type="match status" value="1"/>
</dbReference>
<dbReference type="SMART" id="SM00388">
    <property type="entry name" value="HisKA"/>
    <property type="match status" value="1"/>
</dbReference>
<dbReference type="Pfam" id="PF02518">
    <property type="entry name" value="HATPase_c"/>
    <property type="match status" value="1"/>
</dbReference>
<keyword evidence="3 6" id="KW-0597">Phosphoprotein</keyword>
<dbReference type="Gene3D" id="2.10.70.100">
    <property type="match status" value="1"/>
</dbReference>
<organism evidence="12 13">
    <name type="scientific">Rubellimicrobium mesophilum DSM 19309</name>
    <dbReference type="NCBI Taxonomy" id="442562"/>
    <lineage>
        <taxon>Bacteria</taxon>
        <taxon>Pseudomonadati</taxon>
        <taxon>Pseudomonadota</taxon>
        <taxon>Alphaproteobacteria</taxon>
        <taxon>Rhodobacterales</taxon>
        <taxon>Roseobacteraceae</taxon>
        <taxon>Rubellimicrobium</taxon>
    </lineage>
</organism>
<dbReference type="SUPFAM" id="SSF47384">
    <property type="entry name" value="Homodimeric domain of signal transducing histidine kinase"/>
    <property type="match status" value="1"/>
</dbReference>
<feature type="modified residue" description="4-aspartylphosphate" evidence="6">
    <location>
        <position position="1193"/>
    </location>
</feature>
<dbReference type="InterPro" id="IPR013656">
    <property type="entry name" value="PAS_4"/>
</dbReference>
<evidence type="ECO:0000256" key="2">
    <source>
        <dbReference type="ARBA" id="ARBA00012438"/>
    </source>
</evidence>
<dbReference type="SUPFAM" id="SSF55785">
    <property type="entry name" value="PYP-like sensor domain (PAS domain)"/>
    <property type="match status" value="6"/>
</dbReference>
<evidence type="ECO:0000256" key="5">
    <source>
        <dbReference type="ARBA" id="ARBA00022777"/>
    </source>
</evidence>
<dbReference type="InterPro" id="IPR004358">
    <property type="entry name" value="Sig_transdc_His_kin-like_C"/>
</dbReference>
<dbReference type="InterPro" id="IPR001610">
    <property type="entry name" value="PAC"/>
</dbReference>
<dbReference type="Pfam" id="PF00072">
    <property type="entry name" value="Response_reg"/>
    <property type="match status" value="1"/>
</dbReference>
<dbReference type="SUPFAM" id="SSF55874">
    <property type="entry name" value="ATPase domain of HSP90 chaperone/DNA topoisomerase II/histidine kinase"/>
    <property type="match status" value="1"/>
</dbReference>
<evidence type="ECO:0000259" key="11">
    <source>
        <dbReference type="PROSITE" id="PS50113"/>
    </source>
</evidence>
<dbReference type="InterPro" id="IPR013655">
    <property type="entry name" value="PAS_fold_3"/>
</dbReference>
<dbReference type="InterPro" id="IPR003594">
    <property type="entry name" value="HATPase_dom"/>
</dbReference>
<evidence type="ECO:0000256" key="6">
    <source>
        <dbReference type="PROSITE-ProRule" id="PRU00169"/>
    </source>
</evidence>
<dbReference type="PROSITE" id="PS50110">
    <property type="entry name" value="RESPONSE_REGULATORY"/>
    <property type="match status" value="1"/>
</dbReference>
<evidence type="ECO:0000259" key="10">
    <source>
        <dbReference type="PROSITE" id="PS50112"/>
    </source>
</evidence>
<name>A0A017HLC0_9RHOB</name>
<evidence type="ECO:0000313" key="12">
    <source>
        <dbReference type="EMBL" id="EYD75151.1"/>
    </source>
</evidence>
<feature type="coiled-coil region" evidence="7">
    <location>
        <begin position="846"/>
        <end position="890"/>
    </location>
</feature>
<dbReference type="PROSITE" id="PS50109">
    <property type="entry name" value="HIS_KIN"/>
    <property type="match status" value="1"/>
</dbReference>
<accession>A0A017HLC0</accession>
<feature type="domain" description="PAS" evidence="10">
    <location>
        <begin position="470"/>
        <end position="541"/>
    </location>
</feature>
<dbReference type="InterPro" id="IPR035965">
    <property type="entry name" value="PAS-like_dom_sf"/>
</dbReference>
<dbReference type="InterPro" id="IPR000700">
    <property type="entry name" value="PAS-assoc_C"/>
</dbReference>
<dbReference type="PROSITE" id="PS50112">
    <property type="entry name" value="PAS"/>
    <property type="match status" value="3"/>
</dbReference>